<organism evidence="6 7">
    <name type="scientific">Arenimonas soli</name>
    <dbReference type="NCBI Taxonomy" id="2269504"/>
    <lineage>
        <taxon>Bacteria</taxon>
        <taxon>Pseudomonadati</taxon>
        <taxon>Pseudomonadota</taxon>
        <taxon>Gammaproteobacteria</taxon>
        <taxon>Lysobacterales</taxon>
        <taxon>Lysobacteraceae</taxon>
        <taxon>Arenimonas</taxon>
    </lineage>
</organism>
<feature type="transmembrane region" description="Helical" evidence="4">
    <location>
        <begin position="148"/>
        <end position="171"/>
    </location>
</feature>
<feature type="transmembrane region" description="Helical" evidence="4">
    <location>
        <begin position="183"/>
        <end position="205"/>
    </location>
</feature>
<dbReference type="SUPFAM" id="SSF55874">
    <property type="entry name" value="ATPase domain of HSP90 chaperone/DNA topoisomerase II/histidine kinase"/>
    <property type="match status" value="1"/>
</dbReference>
<gene>
    <name evidence="6" type="ORF">GCM10011521_17170</name>
</gene>
<feature type="transmembrane region" description="Helical" evidence="4">
    <location>
        <begin position="64"/>
        <end position="82"/>
    </location>
</feature>
<protein>
    <recommendedName>
        <fullName evidence="5">Signal transduction histidine kinase subgroup 3 dimerisation and phosphoacceptor domain-containing protein</fullName>
    </recommendedName>
</protein>
<sequence>MAGVLGALLLAALLHGIAALDFYHWELGTGLLFITLWCFPRRWWPWALGAAMVSHPHSGPLTSVAEPLLVMSGVFLLQAWDVRPGVGVSLRRIGRLHVVALAAAMGTALVEVLVAVGGPESWQPDLREMAGAAPFGDASRASLLGNLLLRHLLCDFIGILLVAPFAVWLMAPSPLHSPPTVAVLLRSVAVMGPVAGLYLWLGLAFPGSEFAELFRLLLVAAVVVFTLWQGWRGAVAAMVLISAAVALEEALGNPRMSPIVTQAYVGVVGALTLLFGASVDDFRRQAADLVRARRQEHRLLDELQDAALRNLQLEESERQRLARELHDEFGQNLAALQTHLKLAAPHLASAGRPGMADLLLEITRAMQRNIGRVLADLRPAGLEQLGLFSAVDRGSVRRLAQDAGLQMDVRLEGDARLLGQLDGTHATAIYRMAQEAVTNIVRHADARRCQLTLRISRRRRALWVFLDIRDDGLGRLDRLLPGNGITGMRDRVLALNGALYLHQLSPGLRLHLMVRQEDGAPGTGR</sequence>
<keyword evidence="4" id="KW-0472">Membrane</keyword>
<dbReference type="PANTHER" id="PTHR24421:SF59">
    <property type="entry name" value="OXYGEN SENSOR HISTIDINE KINASE NREB"/>
    <property type="match status" value="1"/>
</dbReference>
<dbReference type="PANTHER" id="PTHR24421">
    <property type="entry name" value="NITRATE/NITRITE SENSOR PROTEIN NARX-RELATED"/>
    <property type="match status" value="1"/>
</dbReference>
<keyword evidence="2" id="KW-0418">Kinase</keyword>
<dbReference type="Gene3D" id="1.20.5.1930">
    <property type="match status" value="1"/>
</dbReference>
<evidence type="ECO:0000256" key="1">
    <source>
        <dbReference type="ARBA" id="ARBA00022679"/>
    </source>
</evidence>
<dbReference type="InterPro" id="IPR050482">
    <property type="entry name" value="Sensor_HK_TwoCompSys"/>
</dbReference>
<feature type="transmembrane region" description="Helical" evidence="4">
    <location>
        <begin position="259"/>
        <end position="279"/>
    </location>
</feature>
<evidence type="ECO:0000259" key="5">
    <source>
        <dbReference type="Pfam" id="PF07730"/>
    </source>
</evidence>
<dbReference type="EMBL" id="BMKC01000002">
    <property type="protein sequence ID" value="GGA79471.1"/>
    <property type="molecule type" value="Genomic_DNA"/>
</dbReference>
<evidence type="ECO:0000256" key="4">
    <source>
        <dbReference type="SAM" id="Phobius"/>
    </source>
</evidence>
<dbReference type="Gene3D" id="3.30.565.10">
    <property type="entry name" value="Histidine kinase-like ATPase, C-terminal domain"/>
    <property type="match status" value="1"/>
</dbReference>
<evidence type="ECO:0000313" key="6">
    <source>
        <dbReference type="EMBL" id="GGA79471.1"/>
    </source>
</evidence>
<reference evidence="7" key="1">
    <citation type="journal article" date="2019" name="Int. J. Syst. Evol. Microbiol.">
        <title>The Global Catalogue of Microorganisms (GCM) 10K type strain sequencing project: providing services to taxonomists for standard genome sequencing and annotation.</title>
        <authorList>
            <consortium name="The Broad Institute Genomics Platform"/>
            <consortium name="The Broad Institute Genome Sequencing Center for Infectious Disease"/>
            <person name="Wu L."/>
            <person name="Ma J."/>
        </authorList>
    </citation>
    <scope>NUCLEOTIDE SEQUENCE [LARGE SCALE GENOMIC DNA]</scope>
    <source>
        <strain evidence="7">CGMCC 1.15905</strain>
    </source>
</reference>
<dbReference type="InterPro" id="IPR036890">
    <property type="entry name" value="HATPase_C_sf"/>
</dbReference>
<feature type="transmembrane region" description="Helical" evidence="4">
    <location>
        <begin position="217"/>
        <end position="247"/>
    </location>
</feature>
<dbReference type="Proteomes" id="UP000623419">
    <property type="component" value="Unassembled WGS sequence"/>
</dbReference>
<feature type="domain" description="Signal transduction histidine kinase subgroup 3 dimerisation and phosphoacceptor" evidence="5">
    <location>
        <begin position="317"/>
        <end position="381"/>
    </location>
</feature>
<feature type="transmembrane region" description="Helical" evidence="4">
    <location>
        <begin position="94"/>
        <end position="116"/>
    </location>
</feature>
<name>A0ABQ1HIJ0_9GAMM</name>
<dbReference type="InterPro" id="IPR011712">
    <property type="entry name" value="Sig_transdc_His_kin_sub3_dim/P"/>
</dbReference>
<keyword evidence="7" id="KW-1185">Reference proteome</keyword>
<accession>A0ABQ1HIJ0</accession>
<evidence type="ECO:0000256" key="3">
    <source>
        <dbReference type="ARBA" id="ARBA00023012"/>
    </source>
</evidence>
<dbReference type="Pfam" id="PF07730">
    <property type="entry name" value="HisKA_3"/>
    <property type="match status" value="1"/>
</dbReference>
<keyword evidence="4" id="KW-1133">Transmembrane helix</keyword>
<evidence type="ECO:0000256" key="2">
    <source>
        <dbReference type="ARBA" id="ARBA00022777"/>
    </source>
</evidence>
<keyword evidence="4" id="KW-0812">Transmembrane</keyword>
<dbReference type="CDD" id="cd16917">
    <property type="entry name" value="HATPase_UhpB-NarQ-NarX-like"/>
    <property type="match status" value="1"/>
</dbReference>
<keyword evidence="1" id="KW-0808">Transferase</keyword>
<evidence type="ECO:0000313" key="7">
    <source>
        <dbReference type="Proteomes" id="UP000623419"/>
    </source>
</evidence>
<comment type="caution">
    <text evidence="6">The sequence shown here is derived from an EMBL/GenBank/DDBJ whole genome shotgun (WGS) entry which is preliminary data.</text>
</comment>
<keyword evidence="3" id="KW-0902">Two-component regulatory system</keyword>
<proteinExistence type="predicted"/>
<dbReference type="RefSeq" id="WP_188663238.1">
    <property type="nucleotide sequence ID" value="NZ_BMKC01000002.1"/>
</dbReference>